<dbReference type="InterPro" id="IPR002880">
    <property type="entry name" value="Pyrv_Fd/Flavodoxin_OxRdtase_N"/>
</dbReference>
<feature type="non-terminal residue" evidence="3">
    <location>
        <position position="202"/>
    </location>
</feature>
<evidence type="ECO:0000259" key="2">
    <source>
        <dbReference type="Pfam" id="PF01855"/>
    </source>
</evidence>
<dbReference type="GO" id="GO:0006979">
    <property type="term" value="P:response to oxidative stress"/>
    <property type="evidence" value="ECO:0007669"/>
    <property type="project" value="TreeGrafter"/>
</dbReference>
<accession>A0A9K3D6H0</accession>
<dbReference type="PANTHER" id="PTHR32154">
    <property type="entry name" value="PYRUVATE-FLAVODOXIN OXIDOREDUCTASE-RELATED"/>
    <property type="match status" value="1"/>
</dbReference>
<keyword evidence="4" id="KW-1185">Reference proteome</keyword>
<gene>
    <name evidence="3" type="ORF">KIPB_012658</name>
</gene>
<dbReference type="Pfam" id="PF01855">
    <property type="entry name" value="POR_N"/>
    <property type="match status" value="1"/>
</dbReference>
<sequence>MSLASFSKAMSTLPAHVAPEKFVTIDGNTAAANVAYQMAEVVHMFPITPSSTMAELADAWAVKGIKNVFGTIPHVHQLQSEGGVAGAMHGALLGGSLCTSFTASQGLLLMIPNMYKIAGELLPSVLHVACRTLGTHAQSIYGDHSDVMAVRSTGWAMLASSSVQECQDLALVAHIAALEGSLPFLHMFDGFRTSHEISKISQ</sequence>
<evidence type="ECO:0000313" key="3">
    <source>
        <dbReference type="EMBL" id="GIQ90018.1"/>
    </source>
</evidence>
<feature type="domain" description="Pyruvate flavodoxin/ferredoxin oxidoreductase pyrimidine binding" evidence="2">
    <location>
        <begin position="34"/>
        <end position="200"/>
    </location>
</feature>
<dbReference type="CDD" id="cd07034">
    <property type="entry name" value="TPP_PYR_PFOR_IOR-alpha_like"/>
    <property type="match status" value="1"/>
</dbReference>
<proteinExistence type="predicted"/>
<keyword evidence="1" id="KW-0560">Oxidoreductase</keyword>
<reference evidence="3 4" key="1">
    <citation type="journal article" date="2018" name="PLoS ONE">
        <title>The draft genome of Kipferlia bialata reveals reductive genome evolution in fornicate parasites.</title>
        <authorList>
            <person name="Tanifuji G."/>
            <person name="Takabayashi S."/>
            <person name="Kume K."/>
            <person name="Takagi M."/>
            <person name="Nakayama T."/>
            <person name="Kamikawa R."/>
            <person name="Inagaki Y."/>
            <person name="Hashimoto T."/>
        </authorList>
    </citation>
    <scope>NUCLEOTIDE SEQUENCE [LARGE SCALE GENOMIC DNA]</scope>
    <source>
        <strain evidence="3">NY0173</strain>
    </source>
</reference>
<dbReference type="OrthoDB" id="1688044at2759"/>
<dbReference type="Gene3D" id="3.40.50.970">
    <property type="match status" value="1"/>
</dbReference>
<dbReference type="PANTHER" id="PTHR32154:SF0">
    <property type="entry name" value="PYRUVATE-FLAVODOXIN OXIDOREDUCTASE-RELATED"/>
    <property type="match status" value="1"/>
</dbReference>
<evidence type="ECO:0000256" key="1">
    <source>
        <dbReference type="ARBA" id="ARBA00023002"/>
    </source>
</evidence>
<dbReference type="SUPFAM" id="SSF52518">
    <property type="entry name" value="Thiamin diphosphate-binding fold (THDP-binding)"/>
    <property type="match status" value="1"/>
</dbReference>
<dbReference type="Proteomes" id="UP000265618">
    <property type="component" value="Unassembled WGS sequence"/>
</dbReference>
<dbReference type="FunFam" id="3.40.50.970:FF:000012">
    <property type="entry name" value="Pyruvate:ferredoxin (Flavodoxin) oxidoreductase"/>
    <property type="match status" value="1"/>
</dbReference>
<name>A0A9K3D6H0_9EUKA</name>
<dbReference type="InterPro" id="IPR029061">
    <property type="entry name" value="THDP-binding"/>
</dbReference>
<dbReference type="EMBL" id="BDIP01005677">
    <property type="protein sequence ID" value="GIQ90018.1"/>
    <property type="molecule type" value="Genomic_DNA"/>
</dbReference>
<evidence type="ECO:0000313" key="4">
    <source>
        <dbReference type="Proteomes" id="UP000265618"/>
    </source>
</evidence>
<dbReference type="InterPro" id="IPR050722">
    <property type="entry name" value="Pyruvate:ferred/Flavod_OxRd"/>
</dbReference>
<protein>
    <recommendedName>
        <fullName evidence="2">Pyruvate flavodoxin/ferredoxin oxidoreductase pyrimidine binding domain-containing protein</fullName>
    </recommendedName>
</protein>
<dbReference type="GO" id="GO:0016491">
    <property type="term" value="F:oxidoreductase activity"/>
    <property type="evidence" value="ECO:0007669"/>
    <property type="project" value="UniProtKB-KW"/>
</dbReference>
<organism evidence="3 4">
    <name type="scientific">Kipferlia bialata</name>
    <dbReference type="NCBI Taxonomy" id="797122"/>
    <lineage>
        <taxon>Eukaryota</taxon>
        <taxon>Metamonada</taxon>
        <taxon>Carpediemonas-like organisms</taxon>
        <taxon>Kipferlia</taxon>
    </lineage>
</organism>
<dbReference type="AlphaFoldDB" id="A0A9K3D6H0"/>
<comment type="caution">
    <text evidence="3">The sequence shown here is derived from an EMBL/GenBank/DDBJ whole genome shotgun (WGS) entry which is preliminary data.</text>
</comment>